<evidence type="ECO:0000259" key="5">
    <source>
        <dbReference type="PROSITE" id="PS50977"/>
    </source>
</evidence>
<sequence>MPNFAQTVTAEASESRVFTAKGLATRERILHSAAAVLLAEGLMGFSVDRVRAEASVSGSQMSHYFADRQELVRAVVERRIERVLDFHRQPQLGGLDTFEEWERWSDLNVRHLRRIGHRGTATYHVLVGQLARYDEATREIFASGYLRWVTLLEDSFARMKSRGVIVKSAEPRQLAWTVVSLHQGAGVLANAFRDDWPLADVTRFVVDYLRLFATDAAERTPRPLRRTRRRRGAGTVVVADGGPRFTEKGLATRARIVEGAAELMFERGVAGTSLDDVRTVAGVSGSQMSHYFADRRDLTRHVIAARTEFVIAFHRQPELGGLDSLRSLRAWADSCRAQAGPEYSSRGCVYGSLTGELLEADDATLNVLAAGYDRWLAVFEDGLSVMRERGDLVSEADPRRLAVALVAAHQGGTMVTHVAGSGDPFRTAVGATVDYVAALAPTAGRRRRPGSRSKKV</sequence>
<keyword evidence="2 4" id="KW-0238">DNA-binding</keyword>
<accession>A0A7I7RS19</accession>
<evidence type="ECO:0000313" key="7">
    <source>
        <dbReference type="Proteomes" id="UP000467428"/>
    </source>
</evidence>
<dbReference type="Proteomes" id="UP000467428">
    <property type="component" value="Plasmid pJCM18538"/>
</dbReference>
<dbReference type="KEGG" id="marz:MARA_02190"/>
<gene>
    <name evidence="6" type="ORF">MARA_02190</name>
</gene>
<dbReference type="Gene3D" id="1.10.357.10">
    <property type="entry name" value="Tetracycline Repressor, domain 2"/>
    <property type="match status" value="2"/>
</dbReference>
<name>A0A7I7RS19_9MYCO</name>
<dbReference type="SUPFAM" id="SSF48498">
    <property type="entry name" value="Tetracyclin repressor-like, C-terminal domain"/>
    <property type="match status" value="2"/>
</dbReference>
<protein>
    <submittedName>
        <fullName evidence="6">TetR family transcriptional regulator</fullName>
    </submittedName>
</protein>
<feature type="domain" description="HTH tetR-type" evidence="5">
    <location>
        <begin position="250"/>
        <end position="310"/>
    </location>
</feature>
<feature type="domain" description="HTH tetR-type" evidence="5">
    <location>
        <begin position="23"/>
        <end position="83"/>
    </location>
</feature>
<organism evidence="6 7">
    <name type="scientific">Mycolicibacterium arabiense</name>
    <dbReference type="NCBI Taxonomy" id="1286181"/>
    <lineage>
        <taxon>Bacteria</taxon>
        <taxon>Bacillati</taxon>
        <taxon>Actinomycetota</taxon>
        <taxon>Actinomycetes</taxon>
        <taxon>Mycobacteriales</taxon>
        <taxon>Mycobacteriaceae</taxon>
        <taxon>Mycolicibacterium</taxon>
    </lineage>
</organism>
<proteinExistence type="predicted"/>
<dbReference type="Pfam" id="PF16925">
    <property type="entry name" value="TetR_C_13"/>
    <property type="match status" value="1"/>
</dbReference>
<evidence type="ECO:0000256" key="1">
    <source>
        <dbReference type="ARBA" id="ARBA00023015"/>
    </source>
</evidence>
<dbReference type="PROSITE" id="PS50977">
    <property type="entry name" value="HTH_TETR_2"/>
    <property type="match status" value="2"/>
</dbReference>
<dbReference type="PANTHER" id="PTHR47506">
    <property type="entry name" value="TRANSCRIPTIONAL REGULATORY PROTEIN"/>
    <property type="match status" value="1"/>
</dbReference>
<dbReference type="GO" id="GO:0003677">
    <property type="term" value="F:DNA binding"/>
    <property type="evidence" value="ECO:0007669"/>
    <property type="project" value="UniProtKB-UniRule"/>
</dbReference>
<keyword evidence="3" id="KW-0804">Transcription</keyword>
<dbReference type="SUPFAM" id="SSF46689">
    <property type="entry name" value="Homeodomain-like"/>
    <property type="match status" value="2"/>
</dbReference>
<feature type="DNA-binding region" description="H-T-H motif" evidence="4">
    <location>
        <begin position="273"/>
        <end position="292"/>
    </location>
</feature>
<evidence type="ECO:0000313" key="6">
    <source>
        <dbReference type="EMBL" id="BBY46789.1"/>
    </source>
</evidence>
<dbReference type="InterPro" id="IPR036271">
    <property type="entry name" value="Tet_transcr_reg_TetR-rel_C_sf"/>
</dbReference>
<keyword evidence="6" id="KW-0614">Plasmid</keyword>
<evidence type="ECO:0000256" key="2">
    <source>
        <dbReference type="ARBA" id="ARBA00023125"/>
    </source>
</evidence>
<dbReference type="InterPro" id="IPR011075">
    <property type="entry name" value="TetR_C"/>
</dbReference>
<dbReference type="InterPro" id="IPR001647">
    <property type="entry name" value="HTH_TetR"/>
</dbReference>
<dbReference type="EMBL" id="AP022592">
    <property type="protein sequence ID" value="BBY46789.1"/>
    <property type="molecule type" value="Genomic_DNA"/>
</dbReference>
<keyword evidence="7" id="KW-1185">Reference proteome</keyword>
<dbReference type="PANTHER" id="PTHR47506:SF1">
    <property type="entry name" value="HTH-TYPE TRANSCRIPTIONAL REGULATOR YJDC"/>
    <property type="match status" value="1"/>
</dbReference>
<geneLocation type="plasmid" evidence="6">
    <name>pJCM18538</name>
</geneLocation>
<dbReference type="AlphaFoldDB" id="A0A7I7RS19"/>
<reference evidence="6 7" key="1">
    <citation type="journal article" date="2019" name="Emerg. Microbes Infect.">
        <title>Comprehensive subspecies identification of 175 nontuberculous mycobacteria species based on 7547 genomic profiles.</title>
        <authorList>
            <person name="Matsumoto Y."/>
            <person name="Kinjo T."/>
            <person name="Motooka D."/>
            <person name="Nabeya D."/>
            <person name="Jung N."/>
            <person name="Uechi K."/>
            <person name="Horii T."/>
            <person name="Iida T."/>
            <person name="Fujita J."/>
            <person name="Nakamura S."/>
        </authorList>
    </citation>
    <scope>NUCLEOTIDE SEQUENCE [LARGE SCALE GENOMIC DNA]</scope>
    <source>
        <strain evidence="6 7">JCM 18538</strain>
        <plasmid evidence="6">pJCM18538</plasmid>
    </source>
</reference>
<keyword evidence="1" id="KW-0805">Transcription regulation</keyword>
<evidence type="ECO:0000256" key="3">
    <source>
        <dbReference type="ARBA" id="ARBA00023163"/>
    </source>
</evidence>
<dbReference type="InterPro" id="IPR009057">
    <property type="entry name" value="Homeodomain-like_sf"/>
</dbReference>
<dbReference type="Pfam" id="PF00440">
    <property type="entry name" value="TetR_N"/>
    <property type="match status" value="1"/>
</dbReference>
<evidence type="ECO:0000256" key="4">
    <source>
        <dbReference type="PROSITE-ProRule" id="PRU00335"/>
    </source>
</evidence>
<feature type="DNA-binding region" description="H-T-H motif" evidence="4">
    <location>
        <begin position="46"/>
        <end position="65"/>
    </location>
</feature>